<comment type="caution">
    <text evidence="1">The sequence shown here is derived from an EMBL/GenBank/DDBJ whole genome shotgun (WGS) entry which is preliminary data.</text>
</comment>
<dbReference type="Proteomes" id="UP001430953">
    <property type="component" value="Unassembled WGS sequence"/>
</dbReference>
<dbReference type="EMBL" id="JADYXP020000007">
    <property type="protein sequence ID" value="KAL0119448.1"/>
    <property type="molecule type" value="Genomic_DNA"/>
</dbReference>
<evidence type="ECO:0000313" key="2">
    <source>
        <dbReference type="Proteomes" id="UP001430953"/>
    </source>
</evidence>
<evidence type="ECO:0000313" key="1">
    <source>
        <dbReference type="EMBL" id="KAL0119448.1"/>
    </source>
</evidence>
<gene>
    <name evidence="1" type="ORF">PUN28_007736</name>
</gene>
<reference evidence="1 2" key="1">
    <citation type="submission" date="2023-03" db="EMBL/GenBank/DDBJ databases">
        <title>High recombination rates correlate with genetic variation in Cardiocondyla obscurior ants.</title>
        <authorList>
            <person name="Errbii M."/>
        </authorList>
    </citation>
    <scope>NUCLEOTIDE SEQUENCE [LARGE SCALE GENOMIC DNA]</scope>
    <source>
        <strain evidence="1">Alpha-2009</strain>
        <tissue evidence="1">Whole body</tissue>
    </source>
</reference>
<protein>
    <submittedName>
        <fullName evidence="1">Uncharacterized protein</fullName>
    </submittedName>
</protein>
<proteinExistence type="predicted"/>
<dbReference type="AlphaFoldDB" id="A0AAW2FVI3"/>
<organism evidence="1 2">
    <name type="scientific">Cardiocondyla obscurior</name>
    <dbReference type="NCBI Taxonomy" id="286306"/>
    <lineage>
        <taxon>Eukaryota</taxon>
        <taxon>Metazoa</taxon>
        <taxon>Ecdysozoa</taxon>
        <taxon>Arthropoda</taxon>
        <taxon>Hexapoda</taxon>
        <taxon>Insecta</taxon>
        <taxon>Pterygota</taxon>
        <taxon>Neoptera</taxon>
        <taxon>Endopterygota</taxon>
        <taxon>Hymenoptera</taxon>
        <taxon>Apocrita</taxon>
        <taxon>Aculeata</taxon>
        <taxon>Formicoidea</taxon>
        <taxon>Formicidae</taxon>
        <taxon>Myrmicinae</taxon>
        <taxon>Cardiocondyla</taxon>
    </lineage>
</organism>
<keyword evidence="2" id="KW-1185">Reference proteome</keyword>
<accession>A0AAW2FVI3</accession>
<sequence length="88" mass="10011">MHFERTSNVNHITVLELNGLLSSWRATTVSEYYFFEPSDMFRSSKRSKNHANSRVSRQKKVALLLSPFTCLHVKARRLSLSAASPPSS</sequence>
<name>A0AAW2FVI3_9HYME</name>